<accession>A0A5P2QLD4</accession>
<proteinExistence type="predicted"/>
<protein>
    <submittedName>
        <fullName evidence="2">Transposase</fullName>
    </submittedName>
</protein>
<evidence type="ECO:0000313" key="3">
    <source>
        <dbReference type="Proteomes" id="UP000324507"/>
    </source>
</evidence>
<feature type="domain" description="Insertion element IS402-like" evidence="1">
    <location>
        <begin position="11"/>
        <end position="70"/>
    </location>
</feature>
<evidence type="ECO:0000313" key="2">
    <source>
        <dbReference type="EMBL" id="QEU06553.1"/>
    </source>
</evidence>
<dbReference type="InterPro" id="IPR052909">
    <property type="entry name" value="Transposase_6_like"/>
</dbReference>
<name>A0A5P2QLD4_9RHOB</name>
<gene>
    <name evidence="2" type="ORF">FOB51_00300</name>
</gene>
<dbReference type="Pfam" id="PF13340">
    <property type="entry name" value="DUF4096"/>
    <property type="match status" value="1"/>
</dbReference>
<dbReference type="EMBL" id="CP044078">
    <property type="protein sequence ID" value="QEU06553.1"/>
    <property type="molecule type" value="Genomic_DNA"/>
</dbReference>
<keyword evidence="2" id="KW-0614">Plasmid</keyword>
<sequence>MNQSNTRYFWLSAEQMRRMQPFFPKMRGRPRSNDCKVLSGIIYVKRNRLRWQDAPAVYDPYKTLYNRFARSFNWSTPIPPYCLRQR</sequence>
<evidence type="ECO:0000259" key="1">
    <source>
        <dbReference type="Pfam" id="PF13340"/>
    </source>
</evidence>
<dbReference type="AlphaFoldDB" id="A0A5P2QLD4"/>
<geneLocation type="plasmid" evidence="2">
    <name>unnamed1</name>
</geneLocation>
<reference evidence="2 3" key="1">
    <citation type="submission" date="2019-09" db="EMBL/GenBank/DDBJ databases">
        <title>FDA dAtabase for Regulatory Grade micrObial Sequences (FDA-ARGOS): Supporting development and validation of Infectious Disease Dx tests.</title>
        <authorList>
            <person name="Sciortino C."/>
            <person name="Tallon L."/>
            <person name="Sadzewicz L."/>
            <person name="Vavikolanu K."/>
            <person name="Mehta A."/>
            <person name="Aluvathingal J."/>
            <person name="Nadendla S."/>
            <person name="Nandy P."/>
            <person name="Geyer C."/>
            <person name="Yan Y."/>
            <person name="Sichtig H."/>
        </authorList>
    </citation>
    <scope>NUCLEOTIDE SEQUENCE [LARGE SCALE GENOMIC DNA]</scope>
    <source>
        <strain evidence="2 3">FDAARGOS_643</strain>
        <plasmid evidence="2 3">unnamed1</plasmid>
    </source>
</reference>
<dbReference type="PANTHER" id="PTHR46637">
    <property type="entry name" value="TIS1421-TRANSPOSASE PROTEIN A"/>
    <property type="match status" value="1"/>
</dbReference>
<dbReference type="Proteomes" id="UP000324507">
    <property type="component" value="Plasmid unnamed1"/>
</dbReference>
<dbReference type="PANTHER" id="PTHR46637:SF1">
    <property type="entry name" value="BLL5188 PROTEIN"/>
    <property type="match status" value="1"/>
</dbReference>
<organism evidence="2 3">
    <name type="scientific">Paracoccus yeei</name>
    <dbReference type="NCBI Taxonomy" id="147645"/>
    <lineage>
        <taxon>Bacteria</taxon>
        <taxon>Pseudomonadati</taxon>
        <taxon>Pseudomonadota</taxon>
        <taxon>Alphaproteobacteria</taxon>
        <taxon>Rhodobacterales</taxon>
        <taxon>Paracoccaceae</taxon>
        <taxon>Paracoccus</taxon>
    </lineage>
</organism>
<dbReference type="InterPro" id="IPR025161">
    <property type="entry name" value="IS402-like_dom"/>
</dbReference>